<evidence type="ECO:0000313" key="2">
    <source>
        <dbReference type="Proteomes" id="UP000009100"/>
    </source>
</evidence>
<proteinExistence type="predicted"/>
<accession>B7VP16</accession>
<dbReference type="Gene3D" id="3.10.450.50">
    <property type="match status" value="1"/>
</dbReference>
<gene>
    <name evidence="1" type="ordered locus">VS_1580</name>
</gene>
<dbReference type="SUPFAM" id="SSF103642">
    <property type="entry name" value="Sec-C motif"/>
    <property type="match status" value="1"/>
</dbReference>
<sequence length="171" mass="18961">MNFEICLIGAKLENKPLLANKNQTAFAHITALSIAIYAYNPRSIALSPLKIAPFNTFNEYPMSKLFFKGRIETRQNHVLAGYNVNRDVKAGTEESPIAVVVQTEARKAEVEALAAENTIFVTVTVDADKEENTIELDTLLNKPKTMTFEKTPNRNDPCSCGSGKKYKKCCA</sequence>
<evidence type="ECO:0000313" key="1">
    <source>
        <dbReference type="EMBL" id="CAV18748.1"/>
    </source>
</evidence>
<dbReference type="InterPro" id="IPR026368">
    <property type="entry name" value="SWIM_PBPRA1643"/>
</dbReference>
<dbReference type="EMBL" id="FM954972">
    <property type="protein sequence ID" value="CAV18748.1"/>
    <property type="molecule type" value="Genomic_DNA"/>
</dbReference>
<dbReference type="eggNOG" id="COG3012">
    <property type="taxonomic scope" value="Bacteria"/>
</dbReference>
<name>B7VP16_VIBA3</name>
<organism evidence="1 2">
    <name type="scientific">Vibrio atlanticus (strain LGP32)</name>
    <name type="common">Vibrio splendidus (strain Mel32)</name>
    <dbReference type="NCBI Taxonomy" id="575788"/>
    <lineage>
        <taxon>Bacteria</taxon>
        <taxon>Pseudomonadati</taxon>
        <taxon>Pseudomonadota</taxon>
        <taxon>Gammaproteobacteria</taxon>
        <taxon>Vibrionales</taxon>
        <taxon>Vibrionaceae</taxon>
        <taxon>Vibrio</taxon>
    </lineage>
</organism>
<dbReference type="HOGENOM" id="CLU_1562251_0_0_6"/>
<dbReference type="Pfam" id="PF02810">
    <property type="entry name" value="SEC-C"/>
    <property type="match status" value="1"/>
</dbReference>
<dbReference type="AlphaFoldDB" id="B7VP16"/>
<protein>
    <recommendedName>
        <fullName evidence="3">Zinc chelation protein SecC</fullName>
    </recommendedName>
</protein>
<dbReference type="STRING" id="575788.VS_1580"/>
<dbReference type="KEGG" id="vsp:VS_1580"/>
<evidence type="ECO:0008006" key="3">
    <source>
        <dbReference type="Google" id="ProtNLM"/>
    </source>
</evidence>
<reference evidence="1 2" key="1">
    <citation type="submission" date="2009-02" db="EMBL/GenBank/DDBJ databases">
        <title>Vibrio splendidus str. LGP32 complete genome.</title>
        <authorList>
            <person name="Mazel D."/>
            <person name="Le Roux F."/>
        </authorList>
    </citation>
    <scope>NUCLEOTIDE SEQUENCE [LARGE SCALE GENOMIC DNA]</scope>
    <source>
        <strain evidence="1 2">LGP32</strain>
    </source>
</reference>
<dbReference type="Proteomes" id="UP000009100">
    <property type="component" value="Chromosome 1"/>
</dbReference>
<dbReference type="InterPro" id="IPR004027">
    <property type="entry name" value="SEC_C_motif"/>
</dbReference>
<dbReference type="NCBIfam" id="TIGR04102">
    <property type="entry name" value="SWIM_PBPRA1643"/>
    <property type="match status" value="1"/>
</dbReference>